<dbReference type="InterPro" id="IPR006139">
    <property type="entry name" value="D-isomer_2_OHA_DH_cat_dom"/>
</dbReference>
<dbReference type="InterPro" id="IPR029752">
    <property type="entry name" value="D-isomer_DH_CS1"/>
</dbReference>
<dbReference type="SUPFAM" id="SSF51735">
    <property type="entry name" value="NAD(P)-binding Rossmann-fold domains"/>
    <property type="match status" value="1"/>
</dbReference>
<keyword evidence="2 4" id="KW-0560">Oxidoreductase</keyword>
<evidence type="ECO:0000256" key="4">
    <source>
        <dbReference type="RuleBase" id="RU003719"/>
    </source>
</evidence>
<feature type="domain" description="D-isomer specific 2-hydroxyacid dehydrogenase NAD-binding" evidence="6">
    <location>
        <begin position="107"/>
        <end position="293"/>
    </location>
</feature>
<dbReference type="AlphaFoldDB" id="A0A6N6RJ63"/>
<evidence type="ECO:0000256" key="3">
    <source>
        <dbReference type="ARBA" id="ARBA00023027"/>
    </source>
</evidence>
<evidence type="ECO:0000259" key="6">
    <source>
        <dbReference type="Pfam" id="PF02826"/>
    </source>
</evidence>
<evidence type="ECO:0000259" key="5">
    <source>
        <dbReference type="Pfam" id="PF00389"/>
    </source>
</evidence>
<dbReference type="RefSeq" id="WP_151668307.1">
    <property type="nucleotide sequence ID" value="NZ_WBVO01000013.1"/>
</dbReference>
<keyword evidence="3" id="KW-0520">NAD</keyword>
<feature type="domain" description="D-isomer specific 2-hydroxyacid dehydrogenase catalytic" evidence="5">
    <location>
        <begin position="9"/>
        <end position="310"/>
    </location>
</feature>
<name>A0A6N6RJ63_9FLAO</name>
<proteinExistence type="inferred from homology"/>
<organism evidence="7 8">
    <name type="scientific">Phaeocystidibacter luteus</name>
    <dbReference type="NCBI Taxonomy" id="911197"/>
    <lineage>
        <taxon>Bacteria</taxon>
        <taxon>Pseudomonadati</taxon>
        <taxon>Bacteroidota</taxon>
        <taxon>Flavobacteriia</taxon>
        <taxon>Flavobacteriales</taxon>
        <taxon>Phaeocystidibacteraceae</taxon>
        <taxon>Phaeocystidibacter</taxon>
    </lineage>
</organism>
<dbReference type="InterPro" id="IPR006140">
    <property type="entry name" value="D-isomer_DH_NAD-bd"/>
</dbReference>
<dbReference type="PANTHER" id="PTHR43761">
    <property type="entry name" value="D-ISOMER SPECIFIC 2-HYDROXYACID DEHYDROGENASE FAMILY PROTEIN (AFU_ORTHOLOGUE AFUA_1G13630)"/>
    <property type="match status" value="1"/>
</dbReference>
<dbReference type="InterPro" id="IPR050418">
    <property type="entry name" value="D-iso_2-hydroxyacid_DH_PdxB"/>
</dbReference>
<dbReference type="GO" id="GO:0051287">
    <property type="term" value="F:NAD binding"/>
    <property type="evidence" value="ECO:0007669"/>
    <property type="project" value="InterPro"/>
</dbReference>
<comment type="similarity">
    <text evidence="1 4">Belongs to the D-isomer specific 2-hydroxyacid dehydrogenase family.</text>
</comment>
<accession>A0A6N6RJ63</accession>
<dbReference type="GO" id="GO:0016616">
    <property type="term" value="F:oxidoreductase activity, acting on the CH-OH group of donors, NAD or NADP as acceptor"/>
    <property type="evidence" value="ECO:0007669"/>
    <property type="project" value="InterPro"/>
</dbReference>
<sequence length="317" mass="33763">MKILANDGIAANGKEALEAAGHEVLETKVAQEQLANYIAENNVDVVLVRSATKIRKDIIDACPNLKMIGRGGVGMDNIDVEYAREKGINVFNTPASSSQSVAELVMAHLWGMVRFLHDSNRQMPLEGETKFKDLKKAYGKGSELSGKTIGIIGCGRIGQALAKMAVGVGMNVICHDRNGENVDITLTFANGASIDYSIENLSMDELLAKSDFVSLHVSGAGKTIIGEAELKKMKKGSYIVNTARGGTIDEVALLAALEDGHIAGAALDVFVNEPNPAMQVLMNRYVSLSPHIGAATVEAQDRIGMEIADIINESVPA</sequence>
<gene>
    <name evidence="7" type="ORF">F8C67_13050</name>
</gene>
<dbReference type="PROSITE" id="PS00065">
    <property type="entry name" value="D_2_HYDROXYACID_DH_1"/>
    <property type="match status" value="1"/>
</dbReference>
<dbReference type="EMBL" id="WBVO01000013">
    <property type="protein sequence ID" value="KAB2806790.1"/>
    <property type="molecule type" value="Genomic_DNA"/>
</dbReference>
<evidence type="ECO:0000256" key="1">
    <source>
        <dbReference type="ARBA" id="ARBA00005854"/>
    </source>
</evidence>
<evidence type="ECO:0000313" key="7">
    <source>
        <dbReference type="EMBL" id="KAB2806790.1"/>
    </source>
</evidence>
<dbReference type="OrthoDB" id="9805416at2"/>
<dbReference type="PANTHER" id="PTHR43761:SF1">
    <property type="entry name" value="D-ISOMER SPECIFIC 2-HYDROXYACID DEHYDROGENASE CATALYTIC DOMAIN-CONTAINING PROTEIN-RELATED"/>
    <property type="match status" value="1"/>
</dbReference>
<dbReference type="Gene3D" id="3.40.50.720">
    <property type="entry name" value="NAD(P)-binding Rossmann-like Domain"/>
    <property type="match status" value="2"/>
</dbReference>
<comment type="caution">
    <text evidence="7">The sequence shown here is derived from an EMBL/GenBank/DDBJ whole genome shotgun (WGS) entry which is preliminary data.</text>
</comment>
<evidence type="ECO:0000256" key="2">
    <source>
        <dbReference type="ARBA" id="ARBA00023002"/>
    </source>
</evidence>
<keyword evidence="8" id="KW-1185">Reference proteome</keyword>
<dbReference type="SUPFAM" id="SSF52283">
    <property type="entry name" value="Formate/glycerate dehydrogenase catalytic domain-like"/>
    <property type="match status" value="1"/>
</dbReference>
<dbReference type="Proteomes" id="UP000468650">
    <property type="component" value="Unassembled WGS sequence"/>
</dbReference>
<evidence type="ECO:0000313" key="8">
    <source>
        <dbReference type="Proteomes" id="UP000468650"/>
    </source>
</evidence>
<dbReference type="Pfam" id="PF00389">
    <property type="entry name" value="2-Hacid_dh"/>
    <property type="match status" value="1"/>
</dbReference>
<dbReference type="InterPro" id="IPR036291">
    <property type="entry name" value="NAD(P)-bd_dom_sf"/>
</dbReference>
<dbReference type="Pfam" id="PF02826">
    <property type="entry name" value="2-Hacid_dh_C"/>
    <property type="match status" value="1"/>
</dbReference>
<reference evidence="7 8" key="1">
    <citation type="submission" date="2019-09" db="EMBL/GenBank/DDBJ databases">
        <title>Genomes of family Cryomorphaceae.</title>
        <authorList>
            <person name="Bowman J.P."/>
        </authorList>
    </citation>
    <scope>NUCLEOTIDE SEQUENCE [LARGE SCALE GENOMIC DNA]</scope>
    <source>
        <strain evidence="7 8">LMG 25704</strain>
    </source>
</reference>
<protein>
    <submittedName>
        <fullName evidence="7">3-phosphoglycerate dehydrogenase</fullName>
    </submittedName>
</protein>